<evidence type="ECO:0000256" key="2">
    <source>
        <dbReference type="ARBA" id="ARBA00013266"/>
    </source>
</evidence>
<feature type="region of interest" description="Disordered" evidence="7">
    <location>
        <begin position="292"/>
        <end position="311"/>
    </location>
</feature>
<dbReference type="SUPFAM" id="SSF51161">
    <property type="entry name" value="Trimeric LpxA-like enzymes"/>
    <property type="match status" value="1"/>
</dbReference>
<dbReference type="Gene3D" id="2.160.10.10">
    <property type="entry name" value="Hexapeptide repeat proteins"/>
    <property type="match status" value="1"/>
</dbReference>
<sequence length="311" mass="34063">MQPLKYDFSDLEGAASVRLAEIVDRIGETYRDGFGVNHLDGVNLPRRAEIVEITEKLLEVIFPGFDGRRQGHKEMIAHDVAELLKEIYSELFDQMCRAIRYSRKVRSCEECGTNEAVFALLDALPQIRETVKLDVEAAYAGDPAATSYDEIILSYPGIKAITIQRMAHVLYHQGVPFIPRMMTEHAHSQTGIDIHPGAHLGRGVFIDHGTGVVIGETAVIGDNVRIYQGVTLGAGNFPKDACGMLIKGNKRHPTIGNNVTIYSGASVLGDITIGDNSVIGGNVWLTESLPPGTKITSRPPENRLKFANDRA</sequence>
<name>A0A844G3C8_9BACT</name>
<dbReference type="InterPro" id="IPR001451">
    <property type="entry name" value="Hexapep"/>
</dbReference>
<proteinExistence type="inferred from homology"/>
<dbReference type="PANTHER" id="PTHR42811">
    <property type="entry name" value="SERINE ACETYLTRANSFERASE"/>
    <property type="match status" value="1"/>
</dbReference>
<gene>
    <name evidence="8" type="ORF">FYJ85_12545</name>
</gene>
<dbReference type="RefSeq" id="WP_106055331.1">
    <property type="nucleotide sequence ID" value="NZ_CALXOB010000043.1"/>
</dbReference>
<organism evidence="8 9">
    <name type="scientific">Victivallis lenta</name>
    <dbReference type="NCBI Taxonomy" id="2606640"/>
    <lineage>
        <taxon>Bacteria</taxon>
        <taxon>Pseudomonadati</taxon>
        <taxon>Lentisphaerota</taxon>
        <taxon>Lentisphaeria</taxon>
        <taxon>Victivallales</taxon>
        <taxon>Victivallaceae</taxon>
        <taxon>Victivallis</taxon>
    </lineage>
</organism>
<accession>A0A844G3C8</accession>
<dbReference type="InterPro" id="IPR045304">
    <property type="entry name" value="LbH_SAT"/>
</dbReference>
<dbReference type="GO" id="GO:0009001">
    <property type="term" value="F:serine O-acetyltransferase activity"/>
    <property type="evidence" value="ECO:0007669"/>
    <property type="project" value="UniProtKB-EC"/>
</dbReference>
<dbReference type="NCBIfam" id="NF041874">
    <property type="entry name" value="EPS_EpsC"/>
    <property type="match status" value="1"/>
</dbReference>
<dbReference type="Proteomes" id="UP000435649">
    <property type="component" value="Unassembled WGS sequence"/>
</dbReference>
<dbReference type="EMBL" id="VUNS01000013">
    <property type="protein sequence ID" value="MST97866.1"/>
    <property type="molecule type" value="Genomic_DNA"/>
</dbReference>
<keyword evidence="9" id="KW-1185">Reference proteome</keyword>
<dbReference type="AlphaFoldDB" id="A0A844G3C8"/>
<dbReference type="EC" id="2.3.1.30" evidence="2"/>
<keyword evidence="5" id="KW-0012">Acyltransferase</keyword>
<keyword evidence="3" id="KW-0028">Amino-acid biosynthesis</keyword>
<dbReference type="GO" id="GO:0008652">
    <property type="term" value="P:amino acid biosynthetic process"/>
    <property type="evidence" value="ECO:0007669"/>
    <property type="project" value="UniProtKB-KW"/>
</dbReference>
<dbReference type="Gene3D" id="1.10.3130.10">
    <property type="entry name" value="serine acetyltransferase, domain 1"/>
    <property type="match status" value="1"/>
</dbReference>
<evidence type="ECO:0000256" key="5">
    <source>
        <dbReference type="ARBA" id="ARBA00023315"/>
    </source>
</evidence>
<dbReference type="InterPro" id="IPR011004">
    <property type="entry name" value="Trimer_LpxA-like_sf"/>
</dbReference>
<dbReference type="InterPro" id="IPR042122">
    <property type="entry name" value="Ser_AcTrfase_N_sf"/>
</dbReference>
<dbReference type="Pfam" id="PF00132">
    <property type="entry name" value="Hexapep"/>
    <property type="match status" value="1"/>
</dbReference>
<evidence type="ECO:0000313" key="9">
    <source>
        <dbReference type="Proteomes" id="UP000435649"/>
    </source>
</evidence>
<evidence type="ECO:0000256" key="6">
    <source>
        <dbReference type="ARBA" id="ARBA00049486"/>
    </source>
</evidence>
<dbReference type="CDD" id="cd03354">
    <property type="entry name" value="LbH_SAT"/>
    <property type="match status" value="1"/>
</dbReference>
<comment type="similarity">
    <text evidence="1">Belongs to the transferase hexapeptide repeat family.</text>
</comment>
<evidence type="ECO:0000256" key="3">
    <source>
        <dbReference type="ARBA" id="ARBA00022605"/>
    </source>
</evidence>
<comment type="caution">
    <text evidence="8">The sequence shown here is derived from an EMBL/GenBank/DDBJ whole genome shotgun (WGS) entry which is preliminary data.</text>
</comment>
<comment type="catalytic activity">
    <reaction evidence="6">
        <text>L-serine + acetyl-CoA = O-acetyl-L-serine + CoA</text>
        <dbReference type="Rhea" id="RHEA:24560"/>
        <dbReference type="ChEBI" id="CHEBI:33384"/>
        <dbReference type="ChEBI" id="CHEBI:57287"/>
        <dbReference type="ChEBI" id="CHEBI:57288"/>
        <dbReference type="ChEBI" id="CHEBI:58340"/>
        <dbReference type="EC" id="2.3.1.30"/>
    </reaction>
</comment>
<keyword evidence="4 8" id="KW-0808">Transferase</keyword>
<evidence type="ECO:0000313" key="8">
    <source>
        <dbReference type="EMBL" id="MST97866.1"/>
    </source>
</evidence>
<feature type="compositionally biased region" description="Basic and acidic residues" evidence="7">
    <location>
        <begin position="300"/>
        <end position="311"/>
    </location>
</feature>
<evidence type="ECO:0000256" key="4">
    <source>
        <dbReference type="ARBA" id="ARBA00022679"/>
    </source>
</evidence>
<evidence type="ECO:0000256" key="1">
    <source>
        <dbReference type="ARBA" id="ARBA00007274"/>
    </source>
</evidence>
<protein>
    <recommendedName>
        <fullName evidence="2">serine O-acetyltransferase</fullName>
        <ecNumber evidence="2">2.3.1.30</ecNumber>
    </recommendedName>
</protein>
<reference evidence="8 9" key="1">
    <citation type="submission" date="2019-08" db="EMBL/GenBank/DDBJ databases">
        <title>In-depth cultivation of the pig gut microbiome towards novel bacterial diversity and tailored functional studies.</title>
        <authorList>
            <person name="Wylensek D."/>
            <person name="Hitch T.C.A."/>
            <person name="Clavel T."/>
        </authorList>
    </citation>
    <scope>NUCLEOTIDE SEQUENCE [LARGE SCALE GENOMIC DNA]</scope>
    <source>
        <strain evidence="8 9">BBE-744-WT-12</strain>
    </source>
</reference>
<evidence type="ECO:0000256" key="7">
    <source>
        <dbReference type="SAM" id="MobiDB-lite"/>
    </source>
</evidence>
<dbReference type="InterPro" id="IPR053376">
    <property type="entry name" value="Serine_acetyltransferase"/>
</dbReference>